<keyword evidence="9" id="KW-0862">Zinc</keyword>
<dbReference type="Gene3D" id="3.40.50.12390">
    <property type="match status" value="2"/>
</dbReference>
<keyword evidence="17" id="KW-1185">Reference proteome</keyword>
<dbReference type="InterPro" id="IPR001878">
    <property type="entry name" value="Znf_CCHC"/>
</dbReference>
<dbReference type="EC" id="3.1.13.-" evidence="13"/>
<keyword evidence="5 13" id="KW-0540">Nuclease</keyword>
<evidence type="ECO:0000256" key="8">
    <source>
        <dbReference type="ARBA" id="ARBA00022801"/>
    </source>
</evidence>
<dbReference type="GO" id="GO:0000956">
    <property type="term" value="P:nuclear-transcribed mRNA catabolic process"/>
    <property type="evidence" value="ECO:0007669"/>
    <property type="project" value="TreeGrafter"/>
</dbReference>
<dbReference type="GO" id="GO:0008270">
    <property type="term" value="F:zinc ion binding"/>
    <property type="evidence" value="ECO:0007669"/>
    <property type="project" value="UniProtKB-KW"/>
</dbReference>
<dbReference type="InterPro" id="IPR004859">
    <property type="entry name" value="Xrn1_N"/>
</dbReference>
<sequence length="765" mass="88355">MGVPAFYRWLVEKYPMVVVDVIEEEAIEIEGVKIPVDTSKPNPNKLEFDNLYLDMNGIIHPCFHPEDRPSPTSFNEVFQCMFDYIDRLFVMVRPRKLLYMAIDGVAPRAKMNQQRSRRFRAAKEAADAAAEEGRLREEFEMEGRKLPEKQESEVFDSNVITPGTKFMEVLSVALQYYIRVRINNDPGWKDVKVILSDANVPGEGEHKIMSYIRLQRNLAGFDPNTRHCLYGLDADLIMLALATHEIHFSVLREVVFTPGQQNKCFLCGQMGHMAAECQGKGKRKNGEFDEKGEIVPKKPYQFLHIWTLREYLELEMRIPNIPFEIDFERIVDDFIFMCFFVGNDFLPHMPTLEIREGAIDLLLAVYKKEFRALGGYLTDGSKPDLSRVEQFIQAVGSYEDRIFSKRARLHRRQINLASGHAPSPYQHTQYNNQRAKIARLFSEVTIGAAFVEAENKEELTTKLKEILHEKSDTFNSENPEEDKVKLGEPGWKDRYYEEKFFAKIPEELDRVRKDVVKSYAEGLCWVMHYYYEGVCSWQWFYPYHYAPFASDLKDLGHLNISFELGSPFKPFNQLLGVFPAASSHALPQQYRKLMTDPNSPIIDFYPADFEVDMNGKRFAWQGIAKLPFIDEDRLLAEVAKIEYTLTDEEVWRNSTMYDMFFVAVSHPLSPYLFSLDNRCKQLDNKERTQMKEKLDPGASGGMNGYISLCSGEPCPQIFRSPVEGMEDIMDNNVICVIYRLPDSHNHIAHPPPGVRLPKRLSQSGI</sequence>
<dbReference type="InterPro" id="IPR027073">
    <property type="entry name" value="5_3_exoribonuclease"/>
</dbReference>
<keyword evidence="8 13" id="KW-0378">Hydrolase</keyword>
<evidence type="ECO:0000256" key="9">
    <source>
        <dbReference type="ARBA" id="ARBA00022833"/>
    </source>
</evidence>
<dbReference type="FunFam" id="1.25.40.1050:FF:000002">
    <property type="entry name" value="5'-3' exoribonuclease"/>
    <property type="match status" value="1"/>
</dbReference>
<dbReference type="Pfam" id="PF17846">
    <property type="entry name" value="XRN_M"/>
    <property type="match status" value="1"/>
</dbReference>
<evidence type="ECO:0000256" key="1">
    <source>
        <dbReference type="ARBA" id="ARBA00004123"/>
    </source>
</evidence>
<evidence type="ECO:0000256" key="3">
    <source>
        <dbReference type="ARBA" id="ARBA00022552"/>
    </source>
</evidence>
<evidence type="ECO:0000256" key="7">
    <source>
        <dbReference type="ARBA" id="ARBA00022771"/>
    </source>
</evidence>
<dbReference type="PROSITE" id="PS50158">
    <property type="entry name" value="ZF_CCHC"/>
    <property type="match status" value="1"/>
</dbReference>
<protein>
    <recommendedName>
        <fullName evidence="13">5'-3' exoribonuclease</fullName>
        <ecNumber evidence="13">3.1.13.-</ecNumber>
    </recommendedName>
</protein>
<evidence type="ECO:0000313" key="17">
    <source>
        <dbReference type="Proteomes" id="UP001237642"/>
    </source>
</evidence>
<dbReference type="InterPro" id="IPR041412">
    <property type="entry name" value="Xrn1_helical"/>
</dbReference>
<dbReference type="SMART" id="SM00343">
    <property type="entry name" value="ZnF_C2HC"/>
    <property type="match status" value="1"/>
</dbReference>
<evidence type="ECO:0000259" key="15">
    <source>
        <dbReference type="PROSITE" id="PS50158"/>
    </source>
</evidence>
<keyword evidence="3" id="KW-0698">rRNA processing</keyword>
<comment type="caution">
    <text evidence="16">The sequence shown here is derived from an EMBL/GenBank/DDBJ whole genome shotgun (WGS) entry which is preliminary data.</text>
</comment>
<dbReference type="PANTHER" id="PTHR12341:SF41">
    <property type="entry name" value="5'-3' EXORIBONUCLEASE 2"/>
    <property type="match status" value="1"/>
</dbReference>
<reference evidence="16" key="2">
    <citation type="submission" date="2023-05" db="EMBL/GenBank/DDBJ databases">
        <authorList>
            <person name="Schelkunov M.I."/>
        </authorList>
    </citation>
    <scope>NUCLEOTIDE SEQUENCE</scope>
    <source>
        <strain evidence="16">Hsosn_3</strain>
        <tissue evidence="16">Leaf</tissue>
    </source>
</reference>
<dbReference type="Pfam" id="PF00098">
    <property type="entry name" value="zf-CCHC"/>
    <property type="match status" value="1"/>
</dbReference>
<evidence type="ECO:0000256" key="10">
    <source>
        <dbReference type="ARBA" id="ARBA00022839"/>
    </source>
</evidence>
<dbReference type="GO" id="GO:0006364">
    <property type="term" value="P:rRNA processing"/>
    <property type="evidence" value="ECO:0007669"/>
    <property type="project" value="UniProtKB-KW"/>
</dbReference>
<comment type="similarity">
    <text evidence="2 13">Belongs to the 5'-3' exonuclease family. XRN2/RAT1 subfamily.</text>
</comment>
<gene>
    <name evidence="16" type="ORF">POM88_019607</name>
</gene>
<dbReference type="SUPFAM" id="SSF57756">
    <property type="entry name" value="Retrovirus zinc finger-like domains"/>
    <property type="match status" value="1"/>
</dbReference>
<keyword evidence="4 13" id="KW-0507">mRNA processing</keyword>
<evidence type="ECO:0000256" key="14">
    <source>
        <dbReference type="PROSITE-ProRule" id="PRU00047"/>
    </source>
</evidence>
<evidence type="ECO:0000256" key="13">
    <source>
        <dbReference type="PIRNR" id="PIRNR037239"/>
    </source>
</evidence>
<evidence type="ECO:0000256" key="6">
    <source>
        <dbReference type="ARBA" id="ARBA00022723"/>
    </source>
</evidence>
<dbReference type="FunFam" id="3.40.50.12390:FF:000001">
    <property type="entry name" value="5'-3' exoribonuclease"/>
    <property type="match status" value="1"/>
</dbReference>
<keyword evidence="12" id="KW-0539">Nucleus</keyword>
<evidence type="ECO:0000256" key="4">
    <source>
        <dbReference type="ARBA" id="ARBA00022664"/>
    </source>
</evidence>
<dbReference type="CDD" id="cd18673">
    <property type="entry name" value="PIN_XRN1-2-like"/>
    <property type="match status" value="1"/>
</dbReference>
<dbReference type="InterPro" id="IPR017151">
    <property type="entry name" value="Xrn2/3/4"/>
</dbReference>
<evidence type="ECO:0000256" key="12">
    <source>
        <dbReference type="ARBA" id="ARBA00023242"/>
    </source>
</evidence>
<name>A0AAD8MR08_9APIA</name>
<dbReference type="InterPro" id="IPR036875">
    <property type="entry name" value="Znf_CCHC_sf"/>
</dbReference>
<dbReference type="GO" id="GO:0010587">
    <property type="term" value="P:miRNA catabolic process"/>
    <property type="evidence" value="ECO:0007669"/>
    <property type="project" value="UniProtKB-ARBA"/>
</dbReference>
<evidence type="ECO:0000256" key="11">
    <source>
        <dbReference type="ARBA" id="ARBA00023054"/>
    </source>
</evidence>
<dbReference type="FunFam" id="3.40.50.12390:FF:000003">
    <property type="entry name" value="5'-3' exoribonuclease"/>
    <property type="match status" value="1"/>
</dbReference>
<organism evidence="16 17">
    <name type="scientific">Heracleum sosnowskyi</name>
    <dbReference type="NCBI Taxonomy" id="360622"/>
    <lineage>
        <taxon>Eukaryota</taxon>
        <taxon>Viridiplantae</taxon>
        <taxon>Streptophyta</taxon>
        <taxon>Embryophyta</taxon>
        <taxon>Tracheophyta</taxon>
        <taxon>Spermatophyta</taxon>
        <taxon>Magnoliopsida</taxon>
        <taxon>eudicotyledons</taxon>
        <taxon>Gunneridae</taxon>
        <taxon>Pentapetalae</taxon>
        <taxon>asterids</taxon>
        <taxon>campanulids</taxon>
        <taxon>Apiales</taxon>
        <taxon>Apiaceae</taxon>
        <taxon>Apioideae</taxon>
        <taxon>apioid superclade</taxon>
        <taxon>Tordylieae</taxon>
        <taxon>Tordyliinae</taxon>
        <taxon>Heracleum</taxon>
    </lineage>
</organism>
<dbReference type="PANTHER" id="PTHR12341">
    <property type="entry name" value="5'-&gt;3' EXORIBONUCLEASE"/>
    <property type="match status" value="1"/>
</dbReference>
<dbReference type="Proteomes" id="UP001237642">
    <property type="component" value="Unassembled WGS sequence"/>
</dbReference>
<comment type="subcellular location">
    <subcellularLocation>
        <location evidence="1">Nucleus</location>
    </subcellularLocation>
</comment>
<keyword evidence="11" id="KW-0175">Coiled coil</keyword>
<comment type="function">
    <text evidence="13">Possesses 5'-&gt;3' exoribonuclease activity. Acts as an endogenous post-transcriptional gene silencing (PTGS) suppressor.</text>
</comment>
<feature type="domain" description="CCHC-type" evidence="15">
    <location>
        <begin position="263"/>
        <end position="277"/>
    </location>
</feature>
<dbReference type="GO" id="GO:0003723">
    <property type="term" value="F:RNA binding"/>
    <property type="evidence" value="ECO:0007669"/>
    <property type="project" value="TreeGrafter"/>
</dbReference>
<dbReference type="EMBL" id="JAUIZM010000005">
    <property type="protein sequence ID" value="KAK1381872.1"/>
    <property type="molecule type" value="Genomic_DNA"/>
</dbReference>
<keyword evidence="6" id="KW-0479">Metal-binding</keyword>
<dbReference type="GO" id="GO:0006397">
    <property type="term" value="P:mRNA processing"/>
    <property type="evidence" value="ECO:0007669"/>
    <property type="project" value="UniProtKB-UniRule"/>
</dbReference>
<dbReference type="GO" id="GO:0004534">
    <property type="term" value="F:5'-3' RNA exonuclease activity"/>
    <property type="evidence" value="ECO:0007669"/>
    <property type="project" value="UniProtKB-UniRule"/>
</dbReference>
<dbReference type="Gene3D" id="1.25.40.1050">
    <property type="match status" value="1"/>
</dbReference>
<evidence type="ECO:0000256" key="2">
    <source>
        <dbReference type="ARBA" id="ARBA00006994"/>
    </source>
</evidence>
<accession>A0AAD8MR08</accession>
<dbReference type="PIRSF" id="PIRSF037239">
    <property type="entry name" value="Exonuclease_Xrn2"/>
    <property type="match status" value="1"/>
</dbReference>
<keyword evidence="10 13" id="KW-0269">Exonuclease</keyword>
<proteinExistence type="inferred from homology"/>
<dbReference type="AlphaFoldDB" id="A0AAD8MR08"/>
<dbReference type="Pfam" id="PF03159">
    <property type="entry name" value="XRN_N"/>
    <property type="match status" value="1"/>
</dbReference>
<keyword evidence="7 14" id="KW-0863">Zinc-finger</keyword>
<evidence type="ECO:0000313" key="16">
    <source>
        <dbReference type="EMBL" id="KAK1381872.1"/>
    </source>
</evidence>
<evidence type="ECO:0000256" key="5">
    <source>
        <dbReference type="ARBA" id="ARBA00022722"/>
    </source>
</evidence>
<reference evidence="16" key="1">
    <citation type="submission" date="2023-02" db="EMBL/GenBank/DDBJ databases">
        <title>Genome of toxic invasive species Heracleum sosnowskyi carries increased number of genes despite the absence of recent whole-genome duplications.</title>
        <authorList>
            <person name="Schelkunov M."/>
            <person name="Shtratnikova V."/>
            <person name="Makarenko M."/>
            <person name="Klepikova A."/>
            <person name="Omelchenko D."/>
            <person name="Novikova G."/>
            <person name="Obukhova E."/>
            <person name="Bogdanov V."/>
            <person name="Penin A."/>
            <person name="Logacheva M."/>
        </authorList>
    </citation>
    <scope>NUCLEOTIDE SEQUENCE</scope>
    <source>
        <strain evidence="16">Hsosn_3</strain>
        <tissue evidence="16">Leaf</tissue>
    </source>
</reference>
<dbReference type="GO" id="GO:0005634">
    <property type="term" value="C:nucleus"/>
    <property type="evidence" value="ECO:0007669"/>
    <property type="project" value="UniProtKB-SubCell"/>
</dbReference>